<evidence type="ECO:0000256" key="6">
    <source>
        <dbReference type="ARBA" id="ARBA00023121"/>
    </source>
</evidence>
<evidence type="ECO:0000256" key="3">
    <source>
        <dbReference type="ARBA" id="ARBA00022525"/>
    </source>
</evidence>
<evidence type="ECO:0008006" key="10">
    <source>
        <dbReference type="Google" id="ProtNLM"/>
    </source>
</evidence>
<evidence type="ECO:0000313" key="8">
    <source>
        <dbReference type="EMBL" id="KAK0418751.1"/>
    </source>
</evidence>
<dbReference type="GO" id="GO:0005576">
    <property type="term" value="C:extracellular region"/>
    <property type="evidence" value="ECO:0007669"/>
    <property type="project" value="UniProtKB-SubCell"/>
</dbReference>
<dbReference type="Gene3D" id="1.20.120.1100">
    <property type="match status" value="1"/>
</dbReference>
<name>A0AA39I862_9BILA</name>
<sequence length="152" mass="16743">MAFKIIVVLATLAIAAYALPIPTQGIEKEVYDVLPEEVKAYVTQLSDADEKIFAEVGDQIKGKDSNQAYEILKTKSPDLAERFKNLYAVLDGKINSLSPVPQKFAKDLVSAVENAKSEPEIKAILQQGENLPKEAKDELLKVFPTLKSILKV</sequence>
<comment type="caution">
    <text evidence="8">The sequence shown here is derived from an EMBL/GenBank/DDBJ whole genome shotgun (WGS) entry which is preliminary data.</text>
</comment>
<evidence type="ECO:0000256" key="4">
    <source>
        <dbReference type="ARBA" id="ARBA00022729"/>
    </source>
</evidence>
<dbReference type="Proteomes" id="UP001175271">
    <property type="component" value="Unassembled WGS sequence"/>
</dbReference>
<comment type="similarity">
    <text evidence="2">Belongs to the fatty-acid and retinol-binding protein (FARBP) family.</text>
</comment>
<dbReference type="EMBL" id="JAUCMV010000002">
    <property type="protein sequence ID" value="KAK0418751.1"/>
    <property type="molecule type" value="Genomic_DNA"/>
</dbReference>
<gene>
    <name evidence="8" type="ORF">QR680_013756</name>
</gene>
<feature type="signal peptide" evidence="7">
    <location>
        <begin position="1"/>
        <end position="18"/>
    </location>
</feature>
<protein>
    <recommendedName>
        <fullName evidence="10">Fatty-acid and retinol-binding protein 1</fullName>
    </recommendedName>
</protein>
<dbReference type="GO" id="GO:0008289">
    <property type="term" value="F:lipid binding"/>
    <property type="evidence" value="ECO:0007669"/>
    <property type="project" value="UniProtKB-KW"/>
</dbReference>
<evidence type="ECO:0000313" key="9">
    <source>
        <dbReference type="Proteomes" id="UP001175271"/>
    </source>
</evidence>
<keyword evidence="6" id="KW-0446">Lipid-binding</keyword>
<evidence type="ECO:0000256" key="1">
    <source>
        <dbReference type="ARBA" id="ARBA00004613"/>
    </source>
</evidence>
<accession>A0AA39I862</accession>
<organism evidence="8 9">
    <name type="scientific">Steinernema hermaphroditum</name>
    <dbReference type="NCBI Taxonomy" id="289476"/>
    <lineage>
        <taxon>Eukaryota</taxon>
        <taxon>Metazoa</taxon>
        <taxon>Ecdysozoa</taxon>
        <taxon>Nematoda</taxon>
        <taxon>Chromadorea</taxon>
        <taxon>Rhabditida</taxon>
        <taxon>Tylenchina</taxon>
        <taxon>Panagrolaimomorpha</taxon>
        <taxon>Strongyloidoidea</taxon>
        <taxon>Steinernematidae</taxon>
        <taxon>Steinernema</taxon>
    </lineage>
</organism>
<dbReference type="Pfam" id="PF05823">
    <property type="entry name" value="Gp-FAR-1"/>
    <property type="match status" value="1"/>
</dbReference>
<keyword evidence="3" id="KW-0964">Secreted</keyword>
<evidence type="ECO:0000256" key="5">
    <source>
        <dbReference type="ARBA" id="ARBA00023054"/>
    </source>
</evidence>
<keyword evidence="4 7" id="KW-0732">Signal</keyword>
<evidence type="ECO:0000256" key="7">
    <source>
        <dbReference type="SAM" id="SignalP"/>
    </source>
</evidence>
<proteinExistence type="inferred from homology"/>
<feature type="chain" id="PRO_5041400356" description="Fatty-acid and retinol-binding protein 1" evidence="7">
    <location>
        <begin position="19"/>
        <end position="152"/>
    </location>
</feature>
<keyword evidence="9" id="KW-1185">Reference proteome</keyword>
<dbReference type="InterPro" id="IPR008632">
    <property type="entry name" value="Gp-FAR-1"/>
</dbReference>
<evidence type="ECO:0000256" key="2">
    <source>
        <dbReference type="ARBA" id="ARBA00006648"/>
    </source>
</evidence>
<reference evidence="8" key="1">
    <citation type="submission" date="2023-06" db="EMBL/GenBank/DDBJ databases">
        <title>Genomic analysis of the entomopathogenic nematode Steinernema hermaphroditum.</title>
        <authorList>
            <person name="Schwarz E.M."/>
            <person name="Heppert J.K."/>
            <person name="Baniya A."/>
            <person name="Schwartz H.T."/>
            <person name="Tan C.-H."/>
            <person name="Antoshechkin I."/>
            <person name="Sternberg P.W."/>
            <person name="Goodrich-Blair H."/>
            <person name="Dillman A.R."/>
        </authorList>
    </citation>
    <scope>NUCLEOTIDE SEQUENCE</scope>
    <source>
        <strain evidence="8">PS9179</strain>
        <tissue evidence="8">Whole animal</tissue>
    </source>
</reference>
<keyword evidence="5" id="KW-0175">Coiled coil</keyword>
<comment type="subcellular location">
    <subcellularLocation>
        <location evidence="1">Secreted</location>
    </subcellularLocation>
</comment>
<dbReference type="AlphaFoldDB" id="A0AA39I862"/>